<organism evidence="20 21">
    <name type="scientific">Oncorhynchus mykiss</name>
    <name type="common">Rainbow trout</name>
    <name type="synonym">Salmo gairdneri</name>
    <dbReference type="NCBI Taxonomy" id="8022"/>
    <lineage>
        <taxon>Eukaryota</taxon>
        <taxon>Metazoa</taxon>
        <taxon>Chordata</taxon>
        <taxon>Craniata</taxon>
        <taxon>Vertebrata</taxon>
        <taxon>Euteleostomi</taxon>
        <taxon>Actinopterygii</taxon>
        <taxon>Neopterygii</taxon>
        <taxon>Teleostei</taxon>
        <taxon>Protacanthopterygii</taxon>
        <taxon>Salmoniformes</taxon>
        <taxon>Salmonidae</taxon>
        <taxon>Salmoninae</taxon>
        <taxon>Oncorhynchus</taxon>
    </lineage>
</organism>
<keyword evidence="15" id="KW-0863">Zinc-finger</keyword>
<dbReference type="PaxDb" id="8022-A0A060WUU1"/>
<reference evidence="20" key="1">
    <citation type="journal article" date="2014" name="Nat. Commun.">
        <title>The rainbow trout genome provides novel insights into evolution after whole-genome duplication in vertebrates.</title>
        <authorList>
            <person name="Berthelot C."/>
            <person name="Brunet F."/>
            <person name="Chalopin D."/>
            <person name="Juanchich A."/>
            <person name="Bernard M."/>
            <person name="Noel B."/>
            <person name="Bento P."/>
            <person name="Da Silva C."/>
            <person name="Labadie K."/>
            <person name="Alberti A."/>
            <person name="Aury J.M."/>
            <person name="Louis A."/>
            <person name="Dehais P."/>
            <person name="Bardou P."/>
            <person name="Montfort J."/>
            <person name="Klopp C."/>
            <person name="Cabau C."/>
            <person name="Gaspin C."/>
            <person name="Thorgaard G.H."/>
            <person name="Boussaha M."/>
            <person name="Quillet E."/>
            <person name="Guyomard R."/>
            <person name="Galiana D."/>
            <person name="Bobe J."/>
            <person name="Volff J.N."/>
            <person name="Genet C."/>
            <person name="Wincker P."/>
            <person name="Jaillon O."/>
            <person name="Roest Crollius H."/>
            <person name="Guiguen Y."/>
        </authorList>
    </citation>
    <scope>NUCLEOTIDE SEQUENCE [LARGE SCALE GENOMIC DNA]</scope>
</reference>
<feature type="compositionally biased region" description="Polar residues" evidence="17">
    <location>
        <begin position="559"/>
        <end position="574"/>
    </location>
</feature>
<keyword evidence="9" id="KW-0234">DNA repair</keyword>
<proteinExistence type="inferred from homology"/>
<dbReference type="EMBL" id="FR904644">
    <property type="protein sequence ID" value="CDQ68819.1"/>
    <property type="molecule type" value="Genomic_DNA"/>
</dbReference>
<feature type="compositionally biased region" description="Pro residues" evidence="17">
    <location>
        <begin position="582"/>
        <end position="591"/>
    </location>
</feature>
<feature type="compositionally biased region" description="Low complexity" evidence="17">
    <location>
        <begin position="990"/>
        <end position="1027"/>
    </location>
</feature>
<dbReference type="GO" id="GO:0006281">
    <property type="term" value="P:DNA repair"/>
    <property type="evidence" value="ECO:0007669"/>
    <property type="project" value="UniProtKB-KW"/>
</dbReference>
<keyword evidence="4" id="KW-0235">DNA replication</keyword>
<feature type="compositionally biased region" description="Low complexity" evidence="17">
    <location>
        <begin position="970"/>
        <end position="980"/>
    </location>
</feature>
<dbReference type="GO" id="GO:0033186">
    <property type="term" value="C:CAF-1 complex"/>
    <property type="evidence" value="ECO:0007669"/>
    <property type="project" value="TreeGrafter"/>
</dbReference>
<dbReference type="Gene3D" id="3.30.160.60">
    <property type="entry name" value="Classic Zinc Finger"/>
    <property type="match status" value="1"/>
</dbReference>
<evidence type="ECO:0000256" key="15">
    <source>
        <dbReference type="PROSITE-ProRule" id="PRU00042"/>
    </source>
</evidence>
<dbReference type="InterPro" id="IPR001680">
    <property type="entry name" value="WD40_rpt"/>
</dbReference>
<evidence type="ECO:0000256" key="5">
    <source>
        <dbReference type="ARBA" id="ARBA00022737"/>
    </source>
</evidence>
<accession>A0A060WUU1</accession>
<evidence type="ECO:0000256" key="6">
    <source>
        <dbReference type="ARBA" id="ARBA00022763"/>
    </source>
</evidence>
<dbReference type="InterPro" id="IPR015943">
    <property type="entry name" value="WD40/YVTN_repeat-like_dom_sf"/>
</dbReference>
<dbReference type="FunFam" id="2.130.10.10:FF:000248">
    <property type="entry name" value="Chromatin assembly factor 1 subunit B"/>
    <property type="match status" value="1"/>
</dbReference>
<dbReference type="STRING" id="8022.A0A060WUU1"/>
<dbReference type="Gene3D" id="1.10.340.70">
    <property type="match status" value="1"/>
</dbReference>
<evidence type="ECO:0000256" key="17">
    <source>
        <dbReference type="SAM" id="MobiDB-lite"/>
    </source>
</evidence>
<dbReference type="Proteomes" id="UP000193380">
    <property type="component" value="Unassembled WGS sequence"/>
</dbReference>
<dbReference type="Pfam" id="PF24105">
    <property type="entry name" value="Beta-prop_CAF1B_HIR1"/>
    <property type="match status" value="1"/>
</dbReference>
<feature type="repeat" description="WD" evidence="16">
    <location>
        <begin position="168"/>
        <end position="209"/>
    </location>
</feature>
<dbReference type="InterPro" id="IPR036236">
    <property type="entry name" value="Znf_C2H2_sf"/>
</dbReference>
<feature type="compositionally biased region" description="Polar residues" evidence="17">
    <location>
        <begin position="1246"/>
        <end position="1257"/>
    </location>
</feature>
<dbReference type="Pfam" id="PF17921">
    <property type="entry name" value="Integrase_H2C2"/>
    <property type="match status" value="1"/>
</dbReference>
<dbReference type="SUPFAM" id="SSF50978">
    <property type="entry name" value="WD40 repeat-like"/>
    <property type="match status" value="1"/>
</dbReference>
<comment type="similarity">
    <text evidence="2">Belongs to the WD repeat HIR1 family.</text>
</comment>
<keyword evidence="6" id="KW-0227">DNA damage</keyword>
<name>A0A060WUU1_ONCMY</name>
<comment type="function">
    <text evidence="12">Acts as a component of the histone chaperone complex chromatin assembly factor 1 (CAF-1), which assembles histone octamers onto DNA during replication and repair. CAF-1 performs the first step of the nucleosome assembly process, bringing newly synthesized histones H3 and H4 to replicating DNA; histones H2A/H2B can bind to this chromatin precursor subsequent to DNA replication to complete the histone octamer.</text>
</comment>
<dbReference type="InterPro" id="IPR041588">
    <property type="entry name" value="Integrase_H2C2"/>
</dbReference>
<dbReference type="InterPro" id="IPR055410">
    <property type="entry name" value="Beta-prop_CAF1B_HIR1"/>
</dbReference>
<dbReference type="PROSITE" id="PS00028">
    <property type="entry name" value="ZINC_FINGER_C2H2_1"/>
    <property type="match status" value="1"/>
</dbReference>
<reference evidence="20" key="2">
    <citation type="submission" date="2014-03" db="EMBL/GenBank/DDBJ databases">
        <authorList>
            <person name="Genoscope - CEA"/>
        </authorList>
    </citation>
    <scope>NUCLEOTIDE SEQUENCE</scope>
</reference>
<feature type="repeat" description="WD" evidence="16">
    <location>
        <begin position="62"/>
        <end position="103"/>
    </location>
</feature>
<dbReference type="SUPFAM" id="SSF54695">
    <property type="entry name" value="POZ domain"/>
    <property type="match status" value="1"/>
</dbReference>
<evidence type="ECO:0000256" key="2">
    <source>
        <dbReference type="ARBA" id="ARBA00007306"/>
    </source>
</evidence>
<dbReference type="Gene3D" id="3.30.710.10">
    <property type="entry name" value="Potassium Channel Kv1.1, Chain A"/>
    <property type="match status" value="1"/>
</dbReference>
<evidence type="ECO:0000256" key="7">
    <source>
        <dbReference type="ARBA" id="ARBA00022853"/>
    </source>
</evidence>
<keyword evidence="11" id="KW-0131">Cell cycle</keyword>
<keyword evidence="3 16" id="KW-0853">WD repeat</keyword>
<evidence type="ECO:0000259" key="19">
    <source>
        <dbReference type="PROSITE" id="PS50157"/>
    </source>
</evidence>
<feature type="domain" description="BTB" evidence="18">
    <location>
        <begin position="781"/>
        <end position="849"/>
    </location>
</feature>
<dbReference type="PROSITE" id="PS50097">
    <property type="entry name" value="BTB"/>
    <property type="match status" value="1"/>
</dbReference>
<dbReference type="InterPro" id="IPR045145">
    <property type="entry name" value="PTHR15271"/>
</dbReference>
<feature type="region of interest" description="Disordered" evidence="17">
    <location>
        <begin position="1231"/>
        <end position="1257"/>
    </location>
</feature>
<feature type="domain" description="C2H2-type" evidence="19">
    <location>
        <begin position="1603"/>
        <end position="1625"/>
    </location>
</feature>
<dbReference type="GO" id="GO:0006260">
    <property type="term" value="P:DNA replication"/>
    <property type="evidence" value="ECO:0007669"/>
    <property type="project" value="UniProtKB-KW"/>
</dbReference>
<feature type="compositionally biased region" description="Basic and acidic residues" evidence="17">
    <location>
        <begin position="922"/>
        <end position="940"/>
    </location>
</feature>
<dbReference type="PROSITE" id="PS50082">
    <property type="entry name" value="WD_REPEATS_2"/>
    <property type="match status" value="3"/>
</dbReference>
<evidence type="ECO:0000256" key="16">
    <source>
        <dbReference type="PROSITE-ProRule" id="PRU00221"/>
    </source>
</evidence>
<evidence type="ECO:0000256" key="14">
    <source>
        <dbReference type="ARBA" id="ARBA00082781"/>
    </source>
</evidence>
<dbReference type="GO" id="GO:0008270">
    <property type="term" value="F:zinc ion binding"/>
    <property type="evidence" value="ECO:0007669"/>
    <property type="project" value="UniProtKB-KW"/>
</dbReference>
<evidence type="ECO:0000256" key="4">
    <source>
        <dbReference type="ARBA" id="ARBA00022705"/>
    </source>
</evidence>
<protein>
    <recommendedName>
        <fullName evidence="13">Chromatin assembly factor 1 subunit B</fullName>
    </recommendedName>
    <alternativeName>
        <fullName evidence="14">Chromatin assembly factor I p60 subunit</fullName>
    </alternativeName>
</protein>
<evidence type="ECO:0000256" key="8">
    <source>
        <dbReference type="ARBA" id="ARBA00023186"/>
    </source>
</evidence>
<comment type="subcellular location">
    <subcellularLocation>
        <location evidence="1">Nucleus</location>
    </subcellularLocation>
</comment>
<dbReference type="InterPro" id="IPR000210">
    <property type="entry name" value="BTB/POZ_dom"/>
</dbReference>
<keyword evidence="8" id="KW-0143">Chaperone</keyword>
<evidence type="ECO:0000256" key="1">
    <source>
        <dbReference type="ARBA" id="ARBA00004123"/>
    </source>
</evidence>
<dbReference type="InterPro" id="IPR011333">
    <property type="entry name" value="SKP1/BTB/POZ_sf"/>
</dbReference>
<evidence type="ECO:0000256" key="11">
    <source>
        <dbReference type="ARBA" id="ARBA00023306"/>
    </source>
</evidence>
<feature type="region of interest" description="Disordered" evidence="17">
    <location>
        <begin position="1470"/>
        <end position="1529"/>
    </location>
</feature>
<keyword evidence="7" id="KW-0156">Chromatin regulator</keyword>
<dbReference type="PROSITE" id="PS50294">
    <property type="entry name" value="WD_REPEATS_REGION"/>
    <property type="match status" value="2"/>
</dbReference>
<gene>
    <name evidence="20" type="ORF">GSONMT00042057001</name>
</gene>
<keyword evidence="5" id="KW-0677">Repeat</keyword>
<keyword evidence="15" id="KW-0479">Metal-binding</keyword>
<dbReference type="PROSITE" id="PS00678">
    <property type="entry name" value="WD_REPEATS_1"/>
    <property type="match status" value="1"/>
</dbReference>
<feature type="region of interest" description="Disordered" evidence="17">
    <location>
        <begin position="1181"/>
        <end position="1202"/>
    </location>
</feature>
<dbReference type="SMART" id="SM00355">
    <property type="entry name" value="ZnF_C2H2"/>
    <property type="match status" value="2"/>
</dbReference>
<sequence length="1639" mass="182341">MKVITCEIAWHNKEPVYSLDFQHNSEGRIHRLATAGVDTTVRLWRVEMGPDGKAVVDFLSNLARHTKAVNVVRFCPNSELLASGGDDAAILLWKLNDSKEPEQAQSFQEEEDSQLNKESWSVVKTLRGHIEDVYDISWTRDGNFMVSGSVDNTAIMWDVTKGQKLCIFNDHKSYVQGVTWDPLGQYVATLSCDRVMRVYSTQSRRKAYSVSKMSSGSAVEGEVKQYRMFHDDSMKSFFRRLTFTPDGSFLLAPAGCVEAGENVTNTTYVFSRKSLKRPIAHLPCPAKATLAVRCCPVYFELRTKKGDDGSAQPLPNMFGLPYRLVFAVASEDSIFIYDTQQTLPFGYVSNIHYHTLSDLTWSRDGSFLAVSSTDGYCSFLSFSPGELGTPLKEPPVLEVVTPGNGPEKKGKKAAMTRRVSPVPKTTESTATVHAIPKETPSTSHATPLVPGGEENNNPGKAKLQPRRITLNTLEGWGKPSTPKATAANSPKIPTTANISAPSTPQQPHLIASTPNTRLTPSTAQPCLTPTAHRNTLGPSTPKASTTPKEPVPRRISLTPVVSRSSAAFTTPSSTEKAKREQPSPPTEPVCQPPESKRPKTSTLARKTGSKMAGDCNYKMHYVNDDTFSPSKPLLDQVRVPAGEPDAPSVLQGRGSVYCSPNFDMIDGLLYRKKLERGFIHYREVLDEDRRLGAIATFHRRRPGMCHHSLEDTYRSVAENYWWEGMYFQIRDFVRGCPACLEQRNKRPKKRVGERRLSQTMMSHSRDMLSKLRSQREAGLFCDITLRTDGCSYSAHKAVLAAVSEYFQELFTEMDSAPSSRSDIDLTGFSESILMSLLDFSYSSILCVSEEDLPEVSTMARHLGMWPAVEACSALQTEQGYHAAQYPTMEHPALGFSSQIPGSPLELHHNQRNRRKNRGLAGEGRERVAGGRRVRGVDDGFRQILDQSNESREESPTRRSPRRPPGPSPLPLGQNGLPLSPTRRMKLMDFKSPSCKISSSPPKNLFSNPRSRNTQSSSSSPHTRLLRSTPGAAQEVQRLLPRTESPHRGRKPHPVPHPASTSSSSTQRAGSEAPIVRVKQEEEGEEDEKDHFRALEKYRLMSVLGLQRTSLLPRPEDLIGWRQKKRLRKLKVNNYSLTKRRKPRLQASGGLTFGGPPLSLPLCTPAKAHFLSRIIKTEPEYPISMERLKKPRQPRRFPPSDRSLRSKVVLPDLLQPVSRLVYGGRDLRRSVRGVEASHPPPPLPPRSGNTRVPNPKRNVSTVRIKPEPADYAISAPSIPSDGQRPNPHLSSPRAHLRHKVTTETVRALRYNSGRPMAKDKLKRSGMKEAGRAQRKPREESMRTGSSQGVRRIMERGPGGMSSRETSSILSPDPVPPPIHSHPLYRVIKEEPADPLPVAGSFPESPSLSSSPELGKRQIKPPVKLLDPGFLFSFCRPAGGPMLGVKREEESVDICLTRSVSRVERFGSGGAPARVLRARGGPPTLHRVKKEREERSVSQSPIQRQGPPRAVNSHQHKPPHLDRATGSKGACVARDIPKKPAKPLPSRGPALLDSICRTRLKQLRGPRSQAPKDKSSHVCLQCRASCKDCNALIMHRIRHIEGKHWPCPLCNKTFFRMRNVKNHIRTHDQRLYKCRSCLAAS</sequence>
<evidence type="ECO:0000256" key="3">
    <source>
        <dbReference type="ARBA" id="ARBA00022574"/>
    </source>
</evidence>
<feature type="repeat" description="WD" evidence="16">
    <location>
        <begin position="126"/>
        <end position="167"/>
    </location>
</feature>
<dbReference type="InterPro" id="IPR019775">
    <property type="entry name" value="WD40_repeat_CS"/>
</dbReference>
<dbReference type="PANTHER" id="PTHR15271">
    <property type="entry name" value="CHROMATIN ASSEMBLY FACTOR 1 SUBUNIT B"/>
    <property type="match status" value="1"/>
</dbReference>
<dbReference type="SMART" id="SM00225">
    <property type="entry name" value="BTB"/>
    <property type="match status" value="1"/>
</dbReference>
<feature type="compositionally biased region" description="Basic and acidic residues" evidence="17">
    <location>
        <begin position="1324"/>
        <end position="1340"/>
    </location>
</feature>
<dbReference type="Gene3D" id="2.130.10.10">
    <property type="entry name" value="YVTN repeat-like/Quinoprotein amine dehydrogenase"/>
    <property type="match status" value="2"/>
</dbReference>
<feature type="region of interest" description="Disordered" evidence="17">
    <location>
        <begin position="401"/>
        <end position="609"/>
    </location>
</feature>
<dbReference type="GO" id="GO:0005634">
    <property type="term" value="C:nucleus"/>
    <property type="evidence" value="ECO:0007669"/>
    <property type="project" value="UniProtKB-SubCell"/>
</dbReference>
<dbReference type="InterPro" id="IPR036322">
    <property type="entry name" value="WD40_repeat_dom_sf"/>
</dbReference>
<evidence type="ECO:0000256" key="10">
    <source>
        <dbReference type="ARBA" id="ARBA00023242"/>
    </source>
</evidence>
<evidence type="ECO:0000259" key="18">
    <source>
        <dbReference type="PROSITE" id="PS50097"/>
    </source>
</evidence>
<dbReference type="GO" id="GO:0006334">
    <property type="term" value="P:nucleosome assembly"/>
    <property type="evidence" value="ECO:0007669"/>
    <property type="project" value="TreeGrafter"/>
</dbReference>
<feature type="region of interest" description="Disordered" evidence="17">
    <location>
        <begin position="1271"/>
        <end position="1380"/>
    </location>
</feature>
<dbReference type="GO" id="GO:0006335">
    <property type="term" value="P:DNA replication-dependent chromatin assembly"/>
    <property type="evidence" value="ECO:0007669"/>
    <property type="project" value="InterPro"/>
</dbReference>
<dbReference type="InterPro" id="IPR013087">
    <property type="entry name" value="Znf_C2H2_type"/>
</dbReference>
<evidence type="ECO:0000256" key="13">
    <source>
        <dbReference type="ARBA" id="ARBA00070759"/>
    </source>
</evidence>
<dbReference type="SMART" id="SM00320">
    <property type="entry name" value="WD40"/>
    <property type="match status" value="6"/>
</dbReference>
<feature type="region of interest" description="Disordered" evidence="17">
    <location>
        <begin position="1393"/>
        <end position="1414"/>
    </location>
</feature>
<keyword evidence="15" id="KW-0862">Zinc</keyword>
<dbReference type="PANTHER" id="PTHR15271:SF4">
    <property type="entry name" value="CHROMATIN ASSEMBLY FACTOR 1 SUBUNIT B"/>
    <property type="match status" value="1"/>
</dbReference>
<evidence type="ECO:0000256" key="9">
    <source>
        <dbReference type="ARBA" id="ARBA00023204"/>
    </source>
</evidence>
<dbReference type="SUPFAM" id="SSF57667">
    <property type="entry name" value="beta-beta-alpha zinc fingers"/>
    <property type="match status" value="1"/>
</dbReference>
<feature type="region of interest" description="Disordered" evidence="17">
    <location>
        <begin position="893"/>
        <end position="1089"/>
    </location>
</feature>
<evidence type="ECO:0000313" key="20">
    <source>
        <dbReference type="EMBL" id="CDQ68819.1"/>
    </source>
</evidence>
<keyword evidence="10" id="KW-0539">Nucleus</keyword>
<dbReference type="FunFam" id="2.130.10.10:FF:003156">
    <property type="entry name" value="Chromatin assembly factor 1, subunit B"/>
    <property type="match status" value="1"/>
</dbReference>
<evidence type="ECO:0000313" key="21">
    <source>
        <dbReference type="Proteomes" id="UP000193380"/>
    </source>
</evidence>
<dbReference type="Pfam" id="PF00651">
    <property type="entry name" value="BTB"/>
    <property type="match status" value="1"/>
</dbReference>
<feature type="compositionally biased region" description="Polar residues" evidence="17">
    <location>
        <begin position="482"/>
        <end position="547"/>
    </location>
</feature>
<evidence type="ECO:0000256" key="12">
    <source>
        <dbReference type="ARBA" id="ARBA00055488"/>
    </source>
</evidence>
<feature type="compositionally biased region" description="Low complexity" evidence="17">
    <location>
        <begin position="1401"/>
        <end position="1411"/>
    </location>
</feature>
<dbReference type="PROSITE" id="PS50157">
    <property type="entry name" value="ZINC_FINGER_C2H2_2"/>
    <property type="match status" value="1"/>
</dbReference>